<dbReference type="Proteomes" id="UP001303760">
    <property type="component" value="Unassembled WGS sequence"/>
</dbReference>
<proteinExistence type="predicted"/>
<feature type="region of interest" description="Disordered" evidence="1">
    <location>
        <begin position="1"/>
        <end position="31"/>
    </location>
</feature>
<dbReference type="AlphaFoldDB" id="A0AAN7CGC2"/>
<comment type="caution">
    <text evidence="2">The sequence shown here is derived from an EMBL/GenBank/DDBJ whole genome shotgun (WGS) entry which is preliminary data.</text>
</comment>
<accession>A0AAN7CGC2</accession>
<keyword evidence="3" id="KW-1185">Reference proteome</keyword>
<protein>
    <submittedName>
        <fullName evidence="2">Uncharacterized protein</fullName>
    </submittedName>
</protein>
<evidence type="ECO:0000313" key="3">
    <source>
        <dbReference type="Proteomes" id="UP001303760"/>
    </source>
</evidence>
<name>A0AAN7CGC2_9PEZI</name>
<evidence type="ECO:0000256" key="1">
    <source>
        <dbReference type="SAM" id="MobiDB-lite"/>
    </source>
</evidence>
<feature type="region of interest" description="Disordered" evidence="1">
    <location>
        <begin position="54"/>
        <end position="76"/>
    </location>
</feature>
<reference evidence="2" key="2">
    <citation type="submission" date="2023-05" db="EMBL/GenBank/DDBJ databases">
        <authorList>
            <consortium name="Lawrence Berkeley National Laboratory"/>
            <person name="Steindorff A."/>
            <person name="Hensen N."/>
            <person name="Bonometti L."/>
            <person name="Westerberg I."/>
            <person name="Brannstrom I.O."/>
            <person name="Guillou S."/>
            <person name="Cros-Aarteil S."/>
            <person name="Calhoun S."/>
            <person name="Haridas S."/>
            <person name="Kuo A."/>
            <person name="Mondo S."/>
            <person name="Pangilinan J."/>
            <person name="Riley R."/>
            <person name="Labutti K."/>
            <person name="Andreopoulos B."/>
            <person name="Lipzen A."/>
            <person name="Chen C."/>
            <person name="Yanf M."/>
            <person name="Daum C."/>
            <person name="Ng V."/>
            <person name="Clum A."/>
            <person name="Ohm R."/>
            <person name="Martin F."/>
            <person name="Silar P."/>
            <person name="Natvig D."/>
            <person name="Lalanne C."/>
            <person name="Gautier V."/>
            <person name="Ament-Velasquez S.L."/>
            <person name="Kruys A."/>
            <person name="Hutchinson M.I."/>
            <person name="Powell A.J."/>
            <person name="Barry K."/>
            <person name="Miller A.N."/>
            <person name="Grigoriev I.V."/>
            <person name="Debuchy R."/>
            <person name="Gladieux P."/>
            <person name="Thoren M.H."/>
            <person name="Johannesson H."/>
        </authorList>
    </citation>
    <scope>NUCLEOTIDE SEQUENCE</scope>
    <source>
        <strain evidence="2">CBS 532.94</strain>
    </source>
</reference>
<evidence type="ECO:0000313" key="2">
    <source>
        <dbReference type="EMBL" id="KAK4241588.1"/>
    </source>
</evidence>
<organism evidence="2 3">
    <name type="scientific">Achaetomium macrosporum</name>
    <dbReference type="NCBI Taxonomy" id="79813"/>
    <lineage>
        <taxon>Eukaryota</taxon>
        <taxon>Fungi</taxon>
        <taxon>Dikarya</taxon>
        <taxon>Ascomycota</taxon>
        <taxon>Pezizomycotina</taxon>
        <taxon>Sordariomycetes</taxon>
        <taxon>Sordariomycetidae</taxon>
        <taxon>Sordariales</taxon>
        <taxon>Chaetomiaceae</taxon>
        <taxon>Achaetomium</taxon>
    </lineage>
</organism>
<dbReference type="EMBL" id="MU860020">
    <property type="protein sequence ID" value="KAK4241588.1"/>
    <property type="molecule type" value="Genomic_DNA"/>
</dbReference>
<sequence>MNSDEIMSDPAGPINSSSESQQQSKAAAWNTKKFREEYETYKNRLQDQKFSVADYPDPLALRPPYPKQYPKGTDPDLERNLQQLIARVKGDGGAGAAA</sequence>
<reference evidence="2" key="1">
    <citation type="journal article" date="2023" name="Mol. Phylogenet. Evol.">
        <title>Genome-scale phylogeny and comparative genomics of the fungal order Sordariales.</title>
        <authorList>
            <person name="Hensen N."/>
            <person name="Bonometti L."/>
            <person name="Westerberg I."/>
            <person name="Brannstrom I.O."/>
            <person name="Guillou S."/>
            <person name="Cros-Aarteil S."/>
            <person name="Calhoun S."/>
            <person name="Haridas S."/>
            <person name="Kuo A."/>
            <person name="Mondo S."/>
            <person name="Pangilinan J."/>
            <person name="Riley R."/>
            <person name="LaButti K."/>
            <person name="Andreopoulos B."/>
            <person name="Lipzen A."/>
            <person name="Chen C."/>
            <person name="Yan M."/>
            <person name="Daum C."/>
            <person name="Ng V."/>
            <person name="Clum A."/>
            <person name="Steindorff A."/>
            <person name="Ohm R.A."/>
            <person name="Martin F."/>
            <person name="Silar P."/>
            <person name="Natvig D.O."/>
            <person name="Lalanne C."/>
            <person name="Gautier V."/>
            <person name="Ament-Velasquez S.L."/>
            <person name="Kruys A."/>
            <person name="Hutchinson M.I."/>
            <person name="Powell A.J."/>
            <person name="Barry K."/>
            <person name="Miller A.N."/>
            <person name="Grigoriev I.V."/>
            <person name="Debuchy R."/>
            <person name="Gladieux P."/>
            <person name="Hiltunen Thoren M."/>
            <person name="Johannesson H."/>
        </authorList>
    </citation>
    <scope>NUCLEOTIDE SEQUENCE</scope>
    <source>
        <strain evidence="2">CBS 532.94</strain>
    </source>
</reference>
<gene>
    <name evidence="2" type="ORF">C8A03DRAFT_41070</name>
</gene>